<organism evidence="2 3">
    <name type="scientific">Plectus sambesii</name>
    <dbReference type="NCBI Taxonomy" id="2011161"/>
    <lineage>
        <taxon>Eukaryota</taxon>
        <taxon>Metazoa</taxon>
        <taxon>Ecdysozoa</taxon>
        <taxon>Nematoda</taxon>
        <taxon>Chromadorea</taxon>
        <taxon>Plectida</taxon>
        <taxon>Plectina</taxon>
        <taxon>Plectoidea</taxon>
        <taxon>Plectidae</taxon>
        <taxon>Plectus</taxon>
    </lineage>
</organism>
<evidence type="ECO:0000313" key="2">
    <source>
        <dbReference type="Proteomes" id="UP000887566"/>
    </source>
</evidence>
<dbReference type="WBParaSite" id="PSAMB.scaffold2735size21576.g18953.t1">
    <property type="protein sequence ID" value="PSAMB.scaffold2735size21576.g18953.t1"/>
    <property type="gene ID" value="PSAMB.scaffold2735size21576.g18953"/>
</dbReference>
<name>A0A914VZR4_9BILA</name>
<reference evidence="3" key="1">
    <citation type="submission" date="2022-11" db="UniProtKB">
        <authorList>
            <consortium name="WormBaseParasite"/>
        </authorList>
    </citation>
    <scope>IDENTIFICATION</scope>
</reference>
<dbReference type="AlphaFoldDB" id="A0A914VZR4"/>
<protein>
    <submittedName>
        <fullName evidence="3">Uncharacterized protein</fullName>
    </submittedName>
</protein>
<sequence length="266" mass="28656">MTFMPLEQPVLITVNNKPSKGTFGRFNPPPFHQHSNKSGGILDSWQKVEDHTGVTYYWNTNGNAYSSPPPSSVQQNRSPLTAHRLSGGGLFSLQPPATNNSRRPSKERNGFVPHLPSSSAPAMKDRSNGYTNGVSVAKERHSNYAVGSIFTNGNAKERGGGYMNGNMNGNGAGGPIVTIVSNNGAATVARNGNGYAKTLQSKQVQSKQHHYHHQNGGVVTPRTADPSQLIWSVSNSANGKRLKGEGMTRDARIARDSTVVFWSLNT</sequence>
<dbReference type="Proteomes" id="UP000887566">
    <property type="component" value="Unplaced"/>
</dbReference>
<feature type="compositionally biased region" description="Polar residues" evidence="1">
    <location>
        <begin position="63"/>
        <end position="79"/>
    </location>
</feature>
<evidence type="ECO:0000256" key="1">
    <source>
        <dbReference type="SAM" id="MobiDB-lite"/>
    </source>
</evidence>
<proteinExistence type="predicted"/>
<evidence type="ECO:0000313" key="3">
    <source>
        <dbReference type="WBParaSite" id="PSAMB.scaffold2735size21576.g18953.t1"/>
    </source>
</evidence>
<keyword evidence="2" id="KW-1185">Reference proteome</keyword>
<accession>A0A914VZR4</accession>
<feature type="region of interest" description="Disordered" evidence="1">
    <location>
        <begin position="63"/>
        <end position="127"/>
    </location>
</feature>